<dbReference type="Proteomes" id="UP000037326">
    <property type="component" value="Unassembled WGS sequence"/>
</dbReference>
<dbReference type="PANTHER" id="PTHR43479">
    <property type="entry name" value="ACREF/ENVCD OPERON REPRESSOR-RELATED"/>
    <property type="match status" value="1"/>
</dbReference>
<keyword evidence="1" id="KW-0678">Repressor</keyword>
<evidence type="ECO:0000256" key="3">
    <source>
        <dbReference type="PROSITE-ProRule" id="PRU00335"/>
    </source>
</evidence>
<dbReference type="InterPro" id="IPR001647">
    <property type="entry name" value="HTH_TetR"/>
</dbReference>
<dbReference type="InterPro" id="IPR009057">
    <property type="entry name" value="Homeodomain-like_sf"/>
</dbReference>
<dbReference type="Pfam" id="PF14278">
    <property type="entry name" value="TetR_C_8"/>
    <property type="match status" value="1"/>
</dbReference>
<dbReference type="GeneID" id="96597755"/>
<feature type="DNA-binding region" description="H-T-H motif" evidence="3">
    <location>
        <begin position="36"/>
        <end position="55"/>
    </location>
</feature>
<proteinExistence type="predicted"/>
<evidence type="ECO:0000256" key="2">
    <source>
        <dbReference type="ARBA" id="ARBA00023125"/>
    </source>
</evidence>
<evidence type="ECO:0000259" key="4">
    <source>
        <dbReference type="PROSITE" id="PS50977"/>
    </source>
</evidence>
<protein>
    <recommendedName>
        <fullName evidence="4">HTH tetR-type domain-containing protein</fullName>
    </recommendedName>
</protein>
<evidence type="ECO:0000313" key="6">
    <source>
        <dbReference type="Proteomes" id="UP000037326"/>
    </source>
</evidence>
<dbReference type="GO" id="GO:0003677">
    <property type="term" value="F:DNA binding"/>
    <property type="evidence" value="ECO:0007669"/>
    <property type="project" value="UniProtKB-UniRule"/>
</dbReference>
<evidence type="ECO:0000313" key="5">
    <source>
        <dbReference type="EMBL" id="KMY31675.1"/>
    </source>
</evidence>
<accession>A0A0K9FB41</accession>
<keyword evidence="2 3" id="KW-0238">DNA-binding</keyword>
<feature type="domain" description="HTH tetR-type" evidence="4">
    <location>
        <begin position="12"/>
        <end position="73"/>
    </location>
</feature>
<organism evidence="5 6">
    <name type="scientific">Lysinibacillus xylanilyticus</name>
    <dbReference type="NCBI Taxonomy" id="582475"/>
    <lineage>
        <taxon>Bacteria</taxon>
        <taxon>Bacillati</taxon>
        <taxon>Bacillota</taxon>
        <taxon>Bacilli</taxon>
        <taxon>Bacillales</taxon>
        <taxon>Bacillaceae</taxon>
        <taxon>Lysinibacillus</taxon>
    </lineage>
</organism>
<dbReference type="InterPro" id="IPR039532">
    <property type="entry name" value="TetR_C_Firmicutes"/>
</dbReference>
<dbReference type="EMBL" id="LFXJ01000005">
    <property type="protein sequence ID" value="KMY31675.1"/>
    <property type="molecule type" value="Genomic_DNA"/>
</dbReference>
<dbReference type="OrthoDB" id="9810250at2"/>
<dbReference type="AlphaFoldDB" id="A0A0K9FB41"/>
<comment type="caution">
    <text evidence="5">The sequence shown here is derived from an EMBL/GenBank/DDBJ whole genome shotgun (WGS) entry which is preliminary data.</text>
</comment>
<dbReference type="Pfam" id="PF00440">
    <property type="entry name" value="TetR_N"/>
    <property type="match status" value="1"/>
</dbReference>
<gene>
    <name evidence="5" type="ORF">ACZ11_05560</name>
</gene>
<evidence type="ECO:0000256" key="1">
    <source>
        <dbReference type="ARBA" id="ARBA00022491"/>
    </source>
</evidence>
<dbReference type="PATRIC" id="fig|582475.4.peg.551"/>
<dbReference type="PROSITE" id="PS50977">
    <property type="entry name" value="HTH_TETR_2"/>
    <property type="match status" value="1"/>
</dbReference>
<sequence>MTTQKKQDPRAIRSKRVFKEAVVDILIENPDISKLTVQKIAQRAELNRATFYLHFLDINDLLKQLVYDIFDDLLSEISPTLQIDNLNNQEQLITFLDYFYKHRKILAVLFEHPGFNRKMHMTLKDLIVIQRKSEGSDSTNTTLSMDILASSILGIIMWWLRNGVHFSSEYIASQIIELYR</sequence>
<dbReference type="Gene3D" id="1.10.357.10">
    <property type="entry name" value="Tetracycline Repressor, domain 2"/>
    <property type="match status" value="1"/>
</dbReference>
<dbReference type="InterPro" id="IPR050624">
    <property type="entry name" value="HTH-type_Tx_Regulator"/>
</dbReference>
<dbReference type="RefSeq" id="WP_049664380.1">
    <property type="nucleotide sequence ID" value="NZ_CP189807.1"/>
</dbReference>
<dbReference type="PANTHER" id="PTHR43479:SF7">
    <property type="entry name" value="TETR-FAMILY TRANSCRIPTIONAL REGULATOR"/>
    <property type="match status" value="1"/>
</dbReference>
<reference evidence="6" key="1">
    <citation type="submission" date="2015-07" db="EMBL/GenBank/DDBJ databases">
        <authorList>
            <consortium name="Consortium for Microbial Forensics and Genomics (microFORGE)"/>
            <person name="Knight B.M."/>
            <person name="Roberts D.P."/>
            <person name="Lin D."/>
            <person name="Hari K."/>
            <person name="Fletcher J."/>
            <person name="Melcher U."/>
            <person name="Blagden T."/>
            <person name="Winegar R.A."/>
        </authorList>
    </citation>
    <scope>NUCLEOTIDE SEQUENCE [LARGE SCALE GENOMIC DNA]</scope>
    <source>
        <strain evidence="6">DSM 23493</strain>
    </source>
</reference>
<name>A0A0K9FB41_9BACI</name>
<dbReference type="SUPFAM" id="SSF46689">
    <property type="entry name" value="Homeodomain-like"/>
    <property type="match status" value="1"/>
</dbReference>